<dbReference type="GO" id="GO:0015935">
    <property type="term" value="C:small ribosomal subunit"/>
    <property type="evidence" value="ECO:0007669"/>
    <property type="project" value="TreeGrafter"/>
</dbReference>
<gene>
    <name evidence="7" type="primary">rpsM</name>
    <name evidence="9" type="ORF">COV57_02240</name>
</gene>
<organism evidence="9 10">
    <name type="scientific">Candidatus Liptonbacteria bacterium CG11_big_fil_rev_8_21_14_0_20_35_14</name>
    <dbReference type="NCBI Taxonomy" id="1974634"/>
    <lineage>
        <taxon>Bacteria</taxon>
        <taxon>Candidatus Liptoniibacteriota</taxon>
    </lineage>
</organism>
<dbReference type="PANTHER" id="PTHR10871:SF1">
    <property type="entry name" value="SMALL RIBOSOMAL SUBUNIT PROTEIN US13M"/>
    <property type="match status" value="1"/>
</dbReference>
<comment type="subunit">
    <text evidence="7">Part of the 30S ribosomal subunit. Forms a loose heterodimer with protein S19. Forms two bridges to the 50S subunit in the 70S ribosome.</text>
</comment>
<protein>
    <recommendedName>
        <fullName evidence="6 7">Small ribosomal subunit protein uS13</fullName>
    </recommendedName>
</protein>
<dbReference type="PANTHER" id="PTHR10871">
    <property type="entry name" value="30S RIBOSOMAL PROTEIN S13/40S RIBOSOMAL PROTEIN S18"/>
    <property type="match status" value="1"/>
</dbReference>
<dbReference type="InterPro" id="IPR010979">
    <property type="entry name" value="Ribosomal_uS13-like_H2TH"/>
</dbReference>
<proteinExistence type="inferred from homology"/>
<comment type="similarity">
    <text evidence="1 7 8">Belongs to the universal ribosomal protein uS13 family.</text>
</comment>
<dbReference type="GO" id="GO:0005829">
    <property type="term" value="C:cytosol"/>
    <property type="evidence" value="ECO:0007669"/>
    <property type="project" value="TreeGrafter"/>
</dbReference>
<dbReference type="InterPro" id="IPR027437">
    <property type="entry name" value="Rbsml_uS13_C"/>
</dbReference>
<reference evidence="9 10" key="1">
    <citation type="submission" date="2017-09" db="EMBL/GenBank/DDBJ databases">
        <title>Depth-based differentiation of microbial function through sediment-hosted aquifers and enrichment of novel symbionts in the deep terrestrial subsurface.</title>
        <authorList>
            <person name="Probst A.J."/>
            <person name="Ladd B."/>
            <person name="Jarett J.K."/>
            <person name="Geller-Mcgrath D.E."/>
            <person name="Sieber C.M."/>
            <person name="Emerson J.B."/>
            <person name="Anantharaman K."/>
            <person name="Thomas B.C."/>
            <person name="Malmstrom R."/>
            <person name="Stieglmeier M."/>
            <person name="Klingl A."/>
            <person name="Woyke T."/>
            <person name="Ryan C.M."/>
            <person name="Banfield J.F."/>
        </authorList>
    </citation>
    <scope>NUCLEOTIDE SEQUENCE [LARGE SCALE GENOMIC DNA]</scope>
    <source>
        <strain evidence="9">CG11_big_fil_rev_8_21_14_0_20_35_14</strain>
    </source>
</reference>
<dbReference type="AlphaFoldDB" id="A0A2H0N7I6"/>
<dbReference type="NCBIfam" id="TIGR03631">
    <property type="entry name" value="uS13_bact"/>
    <property type="match status" value="1"/>
</dbReference>
<dbReference type="EMBL" id="PCWO01000032">
    <property type="protein sequence ID" value="PIR04827.1"/>
    <property type="molecule type" value="Genomic_DNA"/>
</dbReference>
<evidence type="ECO:0000256" key="1">
    <source>
        <dbReference type="ARBA" id="ARBA00008080"/>
    </source>
</evidence>
<dbReference type="Gene3D" id="1.10.8.50">
    <property type="match status" value="1"/>
</dbReference>
<dbReference type="GO" id="GO:0006412">
    <property type="term" value="P:translation"/>
    <property type="evidence" value="ECO:0007669"/>
    <property type="project" value="UniProtKB-UniRule"/>
</dbReference>
<comment type="function">
    <text evidence="7">Located at the top of the head of the 30S subunit, it contacts several helices of the 16S rRNA. In the 70S ribosome it contacts the 23S rRNA (bridge B1a) and protein L5 of the 50S subunit (bridge B1b), connecting the 2 subunits; these bridges are implicated in subunit movement. Contacts the tRNAs in the A and P-sites.</text>
</comment>
<dbReference type="GO" id="GO:0019843">
    <property type="term" value="F:rRNA binding"/>
    <property type="evidence" value="ECO:0007669"/>
    <property type="project" value="UniProtKB-UniRule"/>
</dbReference>
<accession>A0A2H0N7I6</accession>
<evidence type="ECO:0000313" key="9">
    <source>
        <dbReference type="EMBL" id="PIR04827.1"/>
    </source>
</evidence>
<dbReference type="PIRSF" id="PIRSF002134">
    <property type="entry name" value="Ribosomal_S13"/>
    <property type="match status" value="1"/>
</dbReference>
<dbReference type="GO" id="GO:0003735">
    <property type="term" value="F:structural constituent of ribosome"/>
    <property type="evidence" value="ECO:0007669"/>
    <property type="project" value="InterPro"/>
</dbReference>
<keyword evidence="5 7" id="KW-0687">Ribonucleoprotein</keyword>
<dbReference type="Pfam" id="PF00416">
    <property type="entry name" value="Ribosomal_S13"/>
    <property type="match status" value="1"/>
</dbReference>
<evidence type="ECO:0000256" key="8">
    <source>
        <dbReference type="RuleBase" id="RU003830"/>
    </source>
</evidence>
<keyword evidence="4 7" id="KW-0689">Ribosomal protein</keyword>
<keyword evidence="2 7" id="KW-0699">rRNA-binding</keyword>
<dbReference type="Proteomes" id="UP000229893">
    <property type="component" value="Unassembled WGS sequence"/>
</dbReference>
<dbReference type="GO" id="GO:0000049">
    <property type="term" value="F:tRNA binding"/>
    <property type="evidence" value="ECO:0007669"/>
    <property type="project" value="UniProtKB-UniRule"/>
</dbReference>
<evidence type="ECO:0000256" key="3">
    <source>
        <dbReference type="ARBA" id="ARBA00022884"/>
    </source>
</evidence>
<dbReference type="FunFam" id="1.10.8.50:FF:000001">
    <property type="entry name" value="30S ribosomal protein S13"/>
    <property type="match status" value="1"/>
</dbReference>
<keyword evidence="3 7" id="KW-0694">RNA-binding</keyword>
<evidence type="ECO:0000313" key="10">
    <source>
        <dbReference type="Proteomes" id="UP000229893"/>
    </source>
</evidence>
<keyword evidence="7" id="KW-0820">tRNA-binding</keyword>
<dbReference type="InterPro" id="IPR019980">
    <property type="entry name" value="Ribosomal_uS13_bac-type"/>
</dbReference>
<dbReference type="InterPro" id="IPR018269">
    <property type="entry name" value="Ribosomal_uS13_CS"/>
</dbReference>
<evidence type="ECO:0000256" key="2">
    <source>
        <dbReference type="ARBA" id="ARBA00022730"/>
    </source>
</evidence>
<dbReference type="PROSITE" id="PS50159">
    <property type="entry name" value="RIBOSOMAL_S13_2"/>
    <property type="match status" value="1"/>
</dbReference>
<comment type="caution">
    <text evidence="9">The sequence shown here is derived from an EMBL/GenBank/DDBJ whole genome shotgun (WGS) entry which is preliminary data.</text>
</comment>
<dbReference type="InterPro" id="IPR001892">
    <property type="entry name" value="Ribosomal_uS13"/>
</dbReference>
<sequence length="128" mass="14607">MMRISGVNIPDNKRLEVALTYIFGVGPTASKNIIKSLKLDKDKRAKTLTQDEVGQIQQLLESSIKVEGDLRQEIKQNIARLKEIKSYRGNRHSKNLPLRGQRTRRNTRTVRGNVRKTVGSGKRKVELK</sequence>
<evidence type="ECO:0000256" key="6">
    <source>
        <dbReference type="ARBA" id="ARBA00035166"/>
    </source>
</evidence>
<evidence type="ECO:0000256" key="5">
    <source>
        <dbReference type="ARBA" id="ARBA00023274"/>
    </source>
</evidence>
<evidence type="ECO:0000256" key="7">
    <source>
        <dbReference type="HAMAP-Rule" id="MF_01315"/>
    </source>
</evidence>
<name>A0A2H0N7I6_9BACT</name>
<evidence type="ECO:0000256" key="4">
    <source>
        <dbReference type="ARBA" id="ARBA00022980"/>
    </source>
</evidence>
<dbReference type="HAMAP" id="MF_01315">
    <property type="entry name" value="Ribosomal_uS13"/>
    <property type="match status" value="1"/>
</dbReference>
<dbReference type="Gene3D" id="4.10.910.10">
    <property type="entry name" value="30s ribosomal protein s13, domain 2"/>
    <property type="match status" value="1"/>
</dbReference>
<dbReference type="PROSITE" id="PS00646">
    <property type="entry name" value="RIBOSOMAL_S13_1"/>
    <property type="match status" value="1"/>
</dbReference>
<dbReference type="SUPFAM" id="SSF46946">
    <property type="entry name" value="S13-like H2TH domain"/>
    <property type="match status" value="1"/>
</dbReference>